<dbReference type="EMBL" id="CAJOBI010334337">
    <property type="protein sequence ID" value="CAF5203616.1"/>
    <property type="molecule type" value="Genomic_DNA"/>
</dbReference>
<feature type="compositionally biased region" description="Basic and acidic residues" evidence="7">
    <location>
        <begin position="77"/>
        <end position="92"/>
    </location>
</feature>
<evidence type="ECO:0000256" key="6">
    <source>
        <dbReference type="ARBA" id="ARBA00023163"/>
    </source>
</evidence>
<dbReference type="AlphaFoldDB" id="A0A8S3IQD6"/>
<dbReference type="InterPro" id="IPR015712">
    <property type="entry name" value="DNA-dir_RNA_pol_su2"/>
</dbReference>
<evidence type="ECO:0000259" key="8">
    <source>
        <dbReference type="Pfam" id="PF00562"/>
    </source>
</evidence>
<feature type="region of interest" description="Disordered" evidence="7">
    <location>
        <begin position="64"/>
        <end position="92"/>
    </location>
</feature>
<dbReference type="GO" id="GO:0003899">
    <property type="term" value="F:DNA-directed RNA polymerase activity"/>
    <property type="evidence" value="ECO:0007669"/>
    <property type="project" value="UniProtKB-EC"/>
</dbReference>
<keyword evidence="3" id="KW-0240">DNA-directed RNA polymerase</keyword>
<sequence>YGTAFGGDKIVDLSKVLIDRGFNYLGKDVLTSGLTGEPLQSYIFFGPIFYQKLKHMVQDKMHARARGPRSILTRQPTEGRSRDGGLRLGEME</sequence>
<dbReference type="PANTHER" id="PTHR20856">
    <property type="entry name" value="DNA-DIRECTED RNA POLYMERASE I SUBUNIT 2"/>
    <property type="match status" value="1"/>
</dbReference>
<proteinExistence type="inferred from homology"/>
<evidence type="ECO:0000256" key="2">
    <source>
        <dbReference type="ARBA" id="ARBA00012418"/>
    </source>
</evidence>
<feature type="non-terminal residue" evidence="9">
    <location>
        <position position="92"/>
    </location>
</feature>
<dbReference type="GO" id="GO:0003677">
    <property type="term" value="F:DNA binding"/>
    <property type="evidence" value="ECO:0007669"/>
    <property type="project" value="InterPro"/>
</dbReference>
<dbReference type="InterPro" id="IPR037033">
    <property type="entry name" value="DNA-dir_RNAP_su2_hyb_sf"/>
</dbReference>
<protein>
    <recommendedName>
        <fullName evidence="2">DNA-directed RNA polymerase</fullName>
        <ecNumber evidence="2">2.7.7.6</ecNumber>
    </recommendedName>
</protein>
<name>A0A8S3IQD6_9BILA</name>
<evidence type="ECO:0000256" key="4">
    <source>
        <dbReference type="ARBA" id="ARBA00022679"/>
    </source>
</evidence>
<keyword evidence="4" id="KW-0808">Transferase</keyword>
<keyword evidence="6" id="KW-0804">Transcription</keyword>
<evidence type="ECO:0000313" key="10">
    <source>
        <dbReference type="Proteomes" id="UP000676336"/>
    </source>
</evidence>
<dbReference type="GO" id="GO:0000428">
    <property type="term" value="C:DNA-directed RNA polymerase complex"/>
    <property type="evidence" value="ECO:0007669"/>
    <property type="project" value="UniProtKB-KW"/>
</dbReference>
<dbReference type="Proteomes" id="UP000676336">
    <property type="component" value="Unassembled WGS sequence"/>
</dbReference>
<feature type="non-terminal residue" evidence="9">
    <location>
        <position position="1"/>
    </location>
</feature>
<dbReference type="SUPFAM" id="SSF64484">
    <property type="entry name" value="beta and beta-prime subunits of DNA dependent RNA-polymerase"/>
    <property type="match status" value="1"/>
</dbReference>
<keyword evidence="5" id="KW-0548">Nucleotidyltransferase</keyword>
<evidence type="ECO:0000256" key="5">
    <source>
        <dbReference type="ARBA" id="ARBA00022695"/>
    </source>
</evidence>
<accession>A0A8S3IQD6</accession>
<evidence type="ECO:0000256" key="7">
    <source>
        <dbReference type="SAM" id="MobiDB-lite"/>
    </source>
</evidence>
<dbReference type="EC" id="2.7.7.6" evidence="2"/>
<evidence type="ECO:0000256" key="3">
    <source>
        <dbReference type="ARBA" id="ARBA00022478"/>
    </source>
</evidence>
<organism evidence="9 10">
    <name type="scientific">Rotaria magnacalcarata</name>
    <dbReference type="NCBI Taxonomy" id="392030"/>
    <lineage>
        <taxon>Eukaryota</taxon>
        <taxon>Metazoa</taxon>
        <taxon>Spiralia</taxon>
        <taxon>Gnathifera</taxon>
        <taxon>Rotifera</taxon>
        <taxon>Eurotatoria</taxon>
        <taxon>Bdelloidea</taxon>
        <taxon>Philodinida</taxon>
        <taxon>Philodinidae</taxon>
        <taxon>Rotaria</taxon>
    </lineage>
</organism>
<evidence type="ECO:0000313" key="9">
    <source>
        <dbReference type="EMBL" id="CAF5203616.1"/>
    </source>
</evidence>
<evidence type="ECO:0000256" key="1">
    <source>
        <dbReference type="ARBA" id="ARBA00006835"/>
    </source>
</evidence>
<feature type="domain" description="DNA-directed RNA polymerase subunit 2 hybrid-binding" evidence="8">
    <location>
        <begin position="2"/>
        <end position="82"/>
    </location>
</feature>
<dbReference type="GO" id="GO:0006351">
    <property type="term" value="P:DNA-templated transcription"/>
    <property type="evidence" value="ECO:0007669"/>
    <property type="project" value="InterPro"/>
</dbReference>
<dbReference type="Gene3D" id="2.40.270.10">
    <property type="entry name" value="DNA-directed RNA polymerase, subunit 2, domain 6"/>
    <property type="match status" value="1"/>
</dbReference>
<dbReference type="GO" id="GO:0032549">
    <property type="term" value="F:ribonucleoside binding"/>
    <property type="evidence" value="ECO:0007669"/>
    <property type="project" value="InterPro"/>
</dbReference>
<reference evidence="9" key="1">
    <citation type="submission" date="2021-02" db="EMBL/GenBank/DDBJ databases">
        <authorList>
            <person name="Nowell W R."/>
        </authorList>
    </citation>
    <scope>NUCLEOTIDE SEQUENCE</scope>
</reference>
<dbReference type="InterPro" id="IPR007120">
    <property type="entry name" value="DNA-dir_RNAP_su2_dom"/>
</dbReference>
<comment type="caution">
    <text evidence="9">The sequence shown here is derived from an EMBL/GenBank/DDBJ whole genome shotgun (WGS) entry which is preliminary data.</text>
</comment>
<gene>
    <name evidence="9" type="ORF">SMN809_LOCUS76222</name>
</gene>
<comment type="similarity">
    <text evidence="1">Belongs to the RNA polymerase beta chain family.</text>
</comment>
<dbReference type="Pfam" id="PF00562">
    <property type="entry name" value="RNA_pol_Rpb2_6"/>
    <property type="match status" value="1"/>
</dbReference>